<dbReference type="PANTHER" id="PTHR46475">
    <property type="entry name" value="REGULATORY PROTEIN NPR3"/>
    <property type="match status" value="1"/>
</dbReference>
<dbReference type="GO" id="GO:0042742">
    <property type="term" value="P:defense response to bacterium"/>
    <property type="evidence" value="ECO:0007669"/>
    <property type="project" value="UniProtKB-ARBA"/>
</dbReference>
<comment type="caution">
    <text evidence="15">Lacks conserved residue(s) required for the propagation of feature annotation.</text>
</comment>
<dbReference type="GO" id="GO:0031347">
    <property type="term" value="P:regulation of defense response"/>
    <property type="evidence" value="ECO:0007669"/>
    <property type="project" value="UniProtKB-ARBA"/>
</dbReference>
<feature type="compositionally biased region" description="Basic residues" evidence="16">
    <location>
        <begin position="592"/>
        <end position="603"/>
    </location>
</feature>
<evidence type="ECO:0000259" key="17">
    <source>
        <dbReference type="PROSITE" id="PS50097"/>
    </source>
</evidence>
<evidence type="ECO:0000256" key="9">
    <source>
        <dbReference type="ARBA" id="ARBA00022833"/>
    </source>
</evidence>
<dbReference type="FunFam" id="1.25.40.20:FF:000239">
    <property type="entry name" value="BTB/POZ domain and ankyrin repeat-containing protein NPR1"/>
    <property type="match status" value="1"/>
</dbReference>
<dbReference type="GO" id="GO:0016604">
    <property type="term" value="C:nuclear body"/>
    <property type="evidence" value="ECO:0007669"/>
    <property type="project" value="UniProtKB-SubCell"/>
</dbReference>
<keyword evidence="9" id="KW-0862">Zinc</keyword>
<gene>
    <name evidence="20" type="primary">LOC108825183</name>
</gene>
<feature type="compositionally biased region" description="Low complexity" evidence="16">
    <location>
        <begin position="578"/>
        <end position="590"/>
    </location>
</feature>
<dbReference type="PANTHER" id="PTHR46475:SF11">
    <property type="entry name" value="REGULATORY PROTEIN NPR1"/>
    <property type="match status" value="1"/>
</dbReference>
<evidence type="ECO:0000256" key="2">
    <source>
        <dbReference type="ARBA" id="ARBA00004906"/>
    </source>
</evidence>
<comment type="pathway">
    <text evidence="2">Protein modification; protein ubiquitination.</text>
</comment>
<dbReference type="Pfam" id="PF00651">
    <property type="entry name" value="BTB"/>
    <property type="match status" value="1"/>
</dbReference>
<dbReference type="InterPro" id="IPR057250">
    <property type="entry name" value="Znf_C2HC_NPR-type"/>
</dbReference>
<evidence type="ECO:0000256" key="14">
    <source>
        <dbReference type="PROSITE-ProRule" id="PRU00023"/>
    </source>
</evidence>
<dbReference type="RefSeq" id="XP_056856476.1">
    <property type="nucleotide sequence ID" value="XM_057000496.1"/>
</dbReference>
<evidence type="ECO:0000313" key="20">
    <source>
        <dbReference type="RefSeq" id="XP_056856476.1"/>
    </source>
</evidence>
<keyword evidence="11" id="KW-0539">Nucleus</keyword>
<dbReference type="InterPro" id="IPR002110">
    <property type="entry name" value="Ankyrin_rpt"/>
</dbReference>
<dbReference type="InterPro" id="IPR036770">
    <property type="entry name" value="Ankyrin_rpt-contain_sf"/>
</dbReference>
<dbReference type="PROSITE" id="PS52046">
    <property type="entry name" value="ZF_C2HC_NPR"/>
    <property type="match status" value="1"/>
</dbReference>
<feature type="domain" description="BTB" evidence="17">
    <location>
        <begin position="83"/>
        <end position="153"/>
    </location>
</feature>
<keyword evidence="3" id="KW-0963">Cytoplasm</keyword>
<reference evidence="20" key="1">
    <citation type="submission" date="2025-08" db="UniProtKB">
        <authorList>
            <consortium name="RefSeq"/>
        </authorList>
    </citation>
    <scope>IDENTIFICATION</scope>
    <source>
        <tissue evidence="20">Leaf</tissue>
    </source>
</reference>
<feature type="repeat" description="ANK" evidence="14">
    <location>
        <begin position="339"/>
        <end position="371"/>
    </location>
</feature>
<dbReference type="SUPFAM" id="SSF48403">
    <property type="entry name" value="Ankyrin repeat"/>
    <property type="match status" value="1"/>
</dbReference>
<dbReference type="GO" id="GO:0009862">
    <property type="term" value="P:systemic acquired resistance, salicylic acid mediated signaling pathway"/>
    <property type="evidence" value="ECO:0007669"/>
    <property type="project" value="InterPro"/>
</dbReference>
<evidence type="ECO:0000256" key="13">
    <source>
        <dbReference type="ARBA" id="ARBA00044947"/>
    </source>
</evidence>
<evidence type="ECO:0000256" key="16">
    <source>
        <dbReference type="SAM" id="MobiDB-lite"/>
    </source>
</evidence>
<dbReference type="SMART" id="SM00248">
    <property type="entry name" value="ANK"/>
    <property type="match status" value="2"/>
</dbReference>
<evidence type="ECO:0000256" key="5">
    <source>
        <dbReference type="ARBA" id="ARBA00022737"/>
    </source>
</evidence>
<dbReference type="InterPro" id="IPR011333">
    <property type="entry name" value="SKP1/BTB/POZ_sf"/>
</dbReference>
<dbReference type="InterPro" id="IPR000210">
    <property type="entry name" value="BTB/POZ_dom"/>
</dbReference>
<dbReference type="AlphaFoldDB" id="A0A9W3CYD2"/>
<dbReference type="GO" id="GO:0005737">
    <property type="term" value="C:cytoplasm"/>
    <property type="evidence" value="ECO:0007669"/>
    <property type="project" value="UniProtKB-SubCell"/>
</dbReference>
<keyword evidence="10 14" id="KW-0040">ANK repeat</keyword>
<protein>
    <submittedName>
        <fullName evidence="20">Regulatory protein NPR1</fullName>
    </submittedName>
</protein>
<dbReference type="GeneID" id="108825183"/>
<proteinExistence type="inferred from homology"/>
<feature type="domain" description="C2HC NPR-type" evidence="18">
    <location>
        <begin position="156"/>
        <end position="170"/>
    </location>
</feature>
<feature type="region of interest" description="Disordered" evidence="16">
    <location>
        <begin position="575"/>
        <end position="603"/>
    </location>
</feature>
<dbReference type="GO" id="GO:0008270">
    <property type="term" value="F:zinc ion binding"/>
    <property type="evidence" value="ECO:0007669"/>
    <property type="project" value="UniProtKB-KW"/>
</dbReference>
<name>A0A9W3CYD2_RAPSA</name>
<dbReference type="InterPro" id="IPR021094">
    <property type="entry name" value="NPR1/NIM1-like_C"/>
</dbReference>
<evidence type="ECO:0000256" key="3">
    <source>
        <dbReference type="ARBA" id="ARBA00022490"/>
    </source>
</evidence>
<dbReference type="GO" id="GO:2000031">
    <property type="term" value="P:regulation of salicylic acid mediated signaling pathway"/>
    <property type="evidence" value="ECO:0007669"/>
    <property type="project" value="InterPro"/>
</dbReference>
<dbReference type="PROSITE" id="PS50097">
    <property type="entry name" value="BTB"/>
    <property type="match status" value="1"/>
</dbReference>
<keyword evidence="19" id="KW-1185">Reference proteome</keyword>
<dbReference type="Proteomes" id="UP000504610">
    <property type="component" value="Unplaced"/>
</dbReference>
<dbReference type="OrthoDB" id="71307at2759"/>
<dbReference type="PROSITE" id="PS50088">
    <property type="entry name" value="ANK_REPEAT"/>
    <property type="match status" value="1"/>
</dbReference>
<comment type="similarity">
    <text evidence="13">Belongs to the plant 'ANKYRIN-BTB/POZ' family. 'NPR1-like' subfamily.</text>
</comment>
<dbReference type="Gene3D" id="1.25.40.20">
    <property type="entry name" value="Ankyrin repeat-containing domain"/>
    <property type="match status" value="1"/>
</dbReference>
<evidence type="ECO:0000256" key="8">
    <source>
        <dbReference type="ARBA" id="ARBA00022821"/>
    </source>
</evidence>
<dbReference type="InterPro" id="IPR044292">
    <property type="entry name" value="NPR"/>
</dbReference>
<evidence type="ECO:0000256" key="15">
    <source>
        <dbReference type="PROSITE-ProRule" id="PRU01391"/>
    </source>
</evidence>
<comment type="subcellular location">
    <subcellularLocation>
        <location evidence="1">Cytoplasm</location>
    </subcellularLocation>
    <subcellularLocation>
        <location evidence="12">Nucleus</location>
        <location evidence="12">Nuclear body</location>
    </subcellularLocation>
</comment>
<evidence type="ECO:0000256" key="6">
    <source>
        <dbReference type="ARBA" id="ARBA00022771"/>
    </source>
</evidence>
<dbReference type="GO" id="GO:0050832">
    <property type="term" value="P:defense response to fungus"/>
    <property type="evidence" value="ECO:0007669"/>
    <property type="project" value="TreeGrafter"/>
</dbReference>
<dbReference type="Pfam" id="PF12313">
    <property type="entry name" value="NPR1_like_C"/>
    <property type="match status" value="1"/>
</dbReference>
<dbReference type="SMART" id="SM00225">
    <property type="entry name" value="BTB"/>
    <property type="match status" value="1"/>
</dbReference>
<evidence type="ECO:0000256" key="4">
    <source>
        <dbReference type="ARBA" id="ARBA00022723"/>
    </source>
</evidence>
<keyword evidence="4" id="KW-0479">Metal-binding</keyword>
<evidence type="ECO:0000256" key="11">
    <source>
        <dbReference type="ARBA" id="ARBA00023242"/>
    </source>
</evidence>
<dbReference type="GO" id="GO:0045087">
    <property type="term" value="P:innate immune response"/>
    <property type="evidence" value="ECO:0007669"/>
    <property type="project" value="UniProtKB-ARBA"/>
</dbReference>
<evidence type="ECO:0000256" key="1">
    <source>
        <dbReference type="ARBA" id="ARBA00004496"/>
    </source>
</evidence>
<keyword evidence="5" id="KW-0677">Repeat</keyword>
<evidence type="ECO:0000256" key="10">
    <source>
        <dbReference type="ARBA" id="ARBA00023043"/>
    </source>
</evidence>
<accession>A0A9W3CYD2</accession>
<evidence type="ECO:0000256" key="12">
    <source>
        <dbReference type="ARBA" id="ARBA00034306"/>
    </source>
</evidence>
<keyword evidence="8" id="KW-0611">Plant defense</keyword>
<keyword evidence="6 15" id="KW-0863">Zinc-finger</keyword>
<dbReference type="GO" id="GO:2000022">
    <property type="term" value="P:regulation of jasmonic acid mediated signaling pathway"/>
    <property type="evidence" value="ECO:0007669"/>
    <property type="project" value="InterPro"/>
</dbReference>
<dbReference type="SUPFAM" id="SSF54695">
    <property type="entry name" value="POZ domain"/>
    <property type="match status" value="1"/>
</dbReference>
<evidence type="ECO:0000256" key="7">
    <source>
        <dbReference type="ARBA" id="ARBA00022786"/>
    </source>
</evidence>
<evidence type="ECO:0000259" key="18">
    <source>
        <dbReference type="PROSITE" id="PS52046"/>
    </source>
</evidence>
<organism evidence="19 20">
    <name type="scientific">Raphanus sativus</name>
    <name type="common">Radish</name>
    <name type="synonym">Raphanus raphanistrum var. sativus</name>
    <dbReference type="NCBI Taxonomy" id="3726"/>
    <lineage>
        <taxon>Eukaryota</taxon>
        <taxon>Viridiplantae</taxon>
        <taxon>Streptophyta</taxon>
        <taxon>Embryophyta</taxon>
        <taxon>Tracheophyta</taxon>
        <taxon>Spermatophyta</taxon>
        <taxon>Magnoliopsida</taxon>
        <taxon>eudicotyledons</taxon>
        <taxon>Gunneridae</taxon>
        <taxon>Pentapetalae</taxon>
        <taxon>rosids</taxon>
        <taxon>malvids</taxon>
        <taxon>Brassicales</taxon>
        <taxon>Brassicaceae</taxon>
        <taxon>Brassiceae</taxon>
        <taxon>Raphanus</taxon>
    </lineage>
</organism>
<dbReference type="Pfam" id="PF12796">
    <property type="entry name" value="Ank_2"/>
    <property type="match status" value="1"/>
</dbReference>
<dbReference type="CDD" id="cd18310">
    <property type="entry name" value="BTB_POZ_NPR_plant"/>
    <property type="match status" value="1"/>
</dbReference>
<dbReference type="KEGG" id="rsz:108825183"/>
<evidence type="ECO:0000313" key="19">
    <source>
        <dbReference type="Proteomes" id="UP000504610"/>
    </source>
</evidence>
<dbReference type="Gene3D" id="3.30.710.10">
    <property type="entry name" value="Potassium Channel Kv1.1, Chain A"/>
    <property type="match status" value="1"/>
</dbReference>
<sequence>MAEAVRANAGEDKRRYNKYISLIEHATSARLVIFRFIVIKSLSPVWRLDSPNISVHRSVCYKKSQGRFSTLESVFDSPESFYSDAKLVLSCGREVPFHRVLLAARSPFFRNALTTNAVVKLELKEIAKDHVVGVDSVIAVLAYIYTGRVKPPPRGVSECADENCRHVSCRPAVDFMVEVLYLASVFEVYELVTLYQRHLLDVIDKVVIEEDTLLLILKISSICGEACKKLTDRCVEVIVNSNVDLVTLDKSLPQHIVKEIVNLRNDLGIEVPEVGKHVLNIYKALDSDDVELVEMLLSEGHTNLDDAYALHFAVKYCDVKTANDLLDLEIADVNLRNPRGYTVLHVAAMRKEPDLIVSLLTKGSRASETSLEGRTALLIAKQVTMAAEYSYLAEQCKPSLKGRLCVEILEQANKGDRFPGDAVSPSLAMADHELKMRLLYLENRVALAQRLFPTEAQIAMNIAQMKGTSEFTGSSLDPDHLAGAKRTSPDLKTAPFKILEEHQRRLKALSKTVELGKRFFPRCSAVLDQIMDCDDLNQLACGEGDTPQKRLQKKQRYMEIQEIVKKAFIEDKEEHVNSSLSLSSSSTSKSIAGKRSKLYHRRR</sequence>
<keyword evidence="7" id="KW-0833">Ubl conjugation pathway</keyword>